<evidence type="ECO:0000256" key="2">
    <source>
        <dbReference type="ARBA" id="ARBA00022679"/>
    </source>
</evidence>
<dbReference type="GO" id="GO:0016779">
    <property type="term" value="F:nucleotidyltransferase activity"/>
    <property type="evidence" value="ECO:0007669"/>
    <property type="project" value="UniProtKB-KW"/>
</dbReference>
<proteinExistence type="predicted"/>
<evidence type="ECO:0000256" key="4">
    <source>
        <dbReference type="ARBA" id="ARBA00022741"/>
    </source>
</evidence>
<keyword evidence="5" id="KW-0067">ATP-binding</keyword>
<keyword evidence="2 9" id="KW-0808">Transferase</keyword>
<dbReference type="Pfam" id="PF01467">
    <property type="entry name" value="CTP_transf_like"/>
    <property type="match status" value="1"/>
</dbReference>
<dbReference type="Proteomes" id="UP000290204">
    <property type="component" value="Unassembled WGS sequence"/>
</dbReference>
<dbReference type="InterPro" id="IPR011914">
    <property type="entry name" value="RfaE_dom_II"/>
</dbReference>
<dbReference type="AlphaFoldDB" id="A0A4Q1CKI7"/>
<evidence type="ECO:0000256" key="5">
    <source>
        <dbReference type="ARBA" id="ARBA00022840"/>
    </source>
</evidence>
<organism evidence="9 10">
    <name type="scientific">Lacibacter luteus</name>
    <dbReference type="NCBI Taxonomy" id="2508719"/>
    <lineage>
        <taxon>Bacteria</taxon>
        <taxon>Pseudomonadati</taxon>
        <taxon>Bacteroidota</taxon>
        <taxon>Chitinophagia</taxon>
        <taxon>Chitinophagales</taxon>
        <taxon>Chitinophagaceae</taxon>
        <taxon>Lacibacter</taxon>
    </lineage>
</organism>
<dbReference type="GO" id="GO:0016773">
    <property type="term" value="F:phosphotransferase activity, alcohol group as acceptor"/>
    <property type="evidence" value="ECO:0007669"/>
    <property type="project" value="InterPro"/>
</dbReference>
<sequence>MKSVKHIQQKIHNEHQLQQELMRWRKFGKTVAFTNGCFDILHAGHIHSLMQAASFADILIVGLNSDASTKRLKGENRPVNNEQNRALLLASLVMVDAVVLFDEDTPHKLITSVMPDVLVKGGDYSVDTIVGAKEVMANGGKVEIIPLVEGLSTTSLLQKIERL</sequence>
<evidence type="ECO:0000313" key="10">
    <source>
        <dbReference type="Proteomes" id="UP000290204"/>
    </source>
</evidence>
<dbReference type="SUPFAM" id="SSF52374">
    <property type="entry name" value="Nucleotidylyl transferase"/>
    <property type="match status" value="1"/>
</dbReference>
<comment type="catalytic activity">
    <reaction evidence="7">
        <text>D-glycero-beta-D-manno-heptose 1-phosphate + ATP + H(+) = ADP-D-glycero-beta-D-manno-heptose + diphosphate</text>
        <dbReference type="Rhea" id="RHEA:27465"/>
        <dbReference type="ChEBI" id="CHEBI:15378"/>
        <dbReference type="ChEBI" id="CHEBI:30616"/>
        <dbReference type="ChEBI" id="CHEBI:33019"/>
        <dbReference type="ChEBI" id="CHEBI:59967"/>
        <dbReference type="ChEBI" id="CHEBI:61593"/>
        <dbReference type="EC" id="2.7.7.70"/>
    </reaction>
</comment>
<feature type="domain" description="Cytidyltransferase-like" evidence="8">
    <location>
        <begin position="33"/>
        <end position="134"/>
    </location>
</feature>
<keyword evidence="10" id="KW-1185">Reference proteome</keyword>
<dbReference type="Gene3D" id="3.40.50.620">
    <property type="entry name" value="HUPs"/>
    <property type="match status" value="1"/>
</dbReference>
<keyword evidence="3 9" id="KW-0548">Nucleotidyltransferase</keyword>
<evidence type="ECO:0000256" key="3">
    <source>
        <dbReference type="ARBA" id="ARBA00022695"/>
    </source>
</evidence>
<accession>A0A4Q1CKI7</accession>
<dbReference type="NCBIfam" id="TIGR00125">
    <property type="entry name" value="cyt_tran_rel"/>
    <property type="match status" value="1"/>
</dbReference>
<dbReference type="NCBIfam" id="TIGR02199">
    <property type="entry name" value="rfaE_dom_II"/>
    <property type="match status" value="1"/>
</dbReference>
<reference evidence="9 10" key="1">
    <citation type="submission" date="2019-01" db="EMBL/GenBank/DDBJ databases">
        <title>Lacibacter sp. strain TTM-7.</title>
        <authorList>
            <person name="Chen W.-M."/>
        </authorList>
    </citation>
    <scope>NUCLEOTIDE SEQUENCE [LARGE SCALE GENOMIC DNA]</scope>
    <source>
        <strain evidence="9 10">TTM-7</strain>
    </source>
</reference>
<dbReference type="EC" id="2.7.7.70" evidence="1"/>
<keyword evidence="6" id="KW-0119">Carbohydrate metabolism</keyword>
<evidence type="ECO:0000256" key="6">
    <source>
        <dbReference type="ARBA" id="ARBA00023277"/>
    </source>
</evidence>
<dbReference type="PANTHER" id="PTHR43793">
    <property type="entry name" value="FAD SYNTHASE"/>
    <property type="match status" value="1"/>
</dbReference>
<name>A0A4Q1CKI7_9BACT</name>
<dbReference type="InterPro" id="IPR004821">
    <property type="entry name" value="Cyt_trans-like"/>
</dbReference>
<keyword evidence="4" id="KW-0547">Nucleotide-binding</keyword>
<dbReference type="OrthoDB" id="9795543at2"/>
<comment type="caution">
    <text evidence="9">The sequence shown here is derived from an EMBL/GenBank/DDBJ whole genome shotgun (WGS) entry which is preliminary data.</text>
</comment>
<protein>
    <recommendedName>
        <fullName evidence="1">D-glycero-beta-D-manno-heptose 1-phosphate adenylyltransferase</fullName>
        <ecNumber evidence="1">2.7.7.70</ecNumber>
    </recommendedName>
</protein>
<dbReference type="PANTHER" id="PTHR43793:SF2">
    <property type="entry name" value="BIFUNCTIONAL PROTEIN HLDE"/>
    <property type="match status" value="1"/>
</dbReference>
<evidence type="ECO:0000256" key="1">
    <source>
        <dbReference type="ARBA" id="ARBA00012519"/>
    </source>
</evidence>
<dbReference type="GO" id="GO:0005975">
    <property type="term" value="P:carbohydrate metabolic process"/>
    <property type="evidence" value="ECO:0007669"/>
    <property type="project" value="InterPro"/>
</dbReference>
<evidence type="ECO:0000259" key="8">
    <source>
        <dbReference type="Pfam" id="PF01467"/>
    </source>
</evidence>
<dbReference type="RefSeq" id="WP_129128840.1">
    <property type="nucleotide sequence ID" value="NZ_SDHW01000001.1"/>
</dbReference>
<dbReference type="GO" id="GO:0005524">
    <property type="term" value="F:ATP binding"/>
    <property type="evidence" value="ECO:0007669"/>
    <property type="project" value="UniProtKB-KW"/>
</dbReference>
<dbReference type="EMBL" id="SDHW01000001">
    <property type="protein sequence ID" value="RXK61467.1"/>
    <property type="molecule type" value="Genomic_DNA"/>
</dbReference>
<evidence type="ECO:0000256" key="7">
    <source>
        <dbReference type="ARBA" id="ARBA00047428"/>
    </source>
</evidence>
<gene>
    <name evidence="9" type="primary">rfaE2</name>
    <name evidence="9" type="ORF">ESA94_00155</name>
</gene>
<evidence type="ECO:0000313" key="9">
    <source>
        <dbReference type="EMBL" id="RXK61467.1"/>
    </source>
</evidence>
<dbReference type="InterPro" id="IPR050385">
    <property type="entry name" value="Archaeal_FAD_synthase"/>
</dbReference>
<dbReference type="InterPro" id="IPR014729">
    <property type="entry name" value="Rossmann-like_a/b/a_fold"/>
</dbReference>